<dbReference type="Pfam" id="PF00109">
    <property type="entry name" value="ketoacyl-synt"/>
    <property type="match status" value="1"/>
</dbReference>
<dbReference type="CDD" id="cd00832">
    <property type="entry name" value="CLF"/>
    <property type="match status" value="1"/>
</dbReference>
<evidence type="ECO:0000256" key="3">
    <source>
        <dbReference type="ARBA" id="ARBA00023315"/>
    </source>
</evidence>
<dbReference type="RefSeq" id="WP_095578863.1">
    <property type="nucleotide sequence ID" value="NZ_JAJQQQ010000001.1"/>
</dbReference>
<keyword evidence="8" id="KW-1185">Reference proteome</keyword>
<evidence type="ECO:0000256" key="4">
    <source>
        <dbReference type="RuleBase" id="RU003694"/>
    </source>
</evidence>
<reference evidence="7 8" key="1">
    <citation type="submission" date="2017-08" db="EMBL/GenBank/DDBJ databases">
        <title>Genome sequence of Streptomyces albireticuli NRRL B-1670.</title>
        <authorList>
            <person name="Graham D.E."/>
            <person name="Mahan K.M."/>
            <person name="Klingeman D.M."/>
            <person name="Hettich R.L."/>
            <person name="Parry R.J."/>
            <person name="Spain J.C."/>
        </authorList>
    </citation>
    <scope>NUCLEOTIDE SEQUENCE [LARGE SCALE GENOMIC DNA]</scope>
    <source>
        <strain evidence="7 8">NRRL B-1670</strain>
    </source>
</reference>
<dbReference type="InterPro" id="IPR016039">
    <property type="entry name" value="Thiolase-like"/>
</dbReference>
<dbReference type="PROSITE" id="PS52004">
    <property type="entry name" value="KS3_2"/>
    <property type="match status" value="1"/>
</dbReference>
<feature type="domain" description="Ketosynthase family 3 (KS3)" evidence="6">
    <location>
        <begin position="29"/>
        <end position="440"/>
    </location>
</feature>
<dbReference type="Pfam" id="PF02801">
    <property type="entry name" value="Ketoacyl-synt_C"/>
    <property type="match status" value="1"/>
</dbReference>
<dbReference type="Gene3D" id="3.40.47.10">
    <property type="match status" value="2"/>
</dbReference>
<dbReference type="GO" id="GO:0004315">
    <property type="term" value="F:3-oxoacyl-[acyl-carrier-protein] synthase activity"/>
    <property type="evidence" value="ECO:0007669"/>
    <property type="project" value="TreeGrafter"/>
</dbReference>
<dbReference type="PANTHER" id="PTHR11712:SF322">
    <property type="entry name" value="POLYKETIDE BETA-KETOACYL SYNTHASE 2-RELATED"/>
    <property type="match status" value="1"/>
</dbReference>
<comment type="caution">
    <text evidence="7">The sequence shown here is derived from an EMBL/GenBank/DDBJ whole genome shotgun (WGS) entry which is preliminary data.</text>
</comment>
<evidence type="ECO:0000256" key="1">
    <source>
        <dbReference type="ARBA" id="ARBA00008467"/>
    </source>
</evidence>
<dbReference type="EMBL" id="NSJV01000058">
    <property type="protein sequence ID" value="PAU50364.1"/>
    <property type="molecule type" value="Genomic_DNA"/>
</dbReference>
<keyword evidence="2 4" id="KW-0808">Transferase</keyword>
<dbReference type="InterPro" id="IPR000794">
    <property type="entry name" value="Beta-ketoacyl_synthase"/>
</dbReference>
<dbReference type="GO" id="GO:0006633">
    <property type="term" value="P:fatty acid biosynthetic process"/>
    <property type="evidence" value="ECO:0007669"/>
    <property type="project" value="TreeGrafter"/>
</dbReference>
<evidence type="ECO:0000313" key="7">
    <source>
        <dbReference type="EMBL" id="PAU50364.1"/>
    </source>
</evidence>
<evidence type="ECO:0000313" key="8">
    <source>
        <dbReference type="Proteomes" id="UP000218944"/>
    </source>
</evidence>
<dbReference type="AlphaFoldDB" id="A0A2A2DFQ8"/>
<dbReference type="SMART" id="SM00825">
    <property type="entry name" value="PKS_KS"/>
    <property type="match status" value="1"/>
</dbReference>
<proteinExistence type="inferred from homology"/>
<evidence type="ECO:0000259" key="6">
    <source>
        <dbReference type="PROSITE" id="PS52004"/>
    </source>
</evidence>
<dbReference type="PANTHER" id="PTHR11712">
    <property type="entry name" value="POLYKETIDE SYNTHASE-RELATED"/>
    <property type="match status" value="1"/>
</dbReference>
<sequence length="443" mass="46025">MSAVGVADAGRAQAVTRRPGPGPGPHPGTRPVYVTGIGVAAPNGLGLERYWEAVLAGRSGVVPITRFDTSRYPARLAGQIEGFDASAHLPSRLLPQTDVSTRLALAAADWAIADAGVDPSKATDYDMGVVTSTGCGGFEFTHREFKKLWSVGSQAVSVYESFAWFYAVNTGQISIRNGMRGPSSALVAEQAGGLDALGHARRTIGRGTPLVVTGGVDSAFDPWGWVSHLASGRISHATDPERAYLPFDAAARGYVPGEGGAILVVEDPVAARARGVRRVYGEIAGYASTFDPAPEGVREDLPARPGRPPGLRRAAEQALAQAGLTPADVDVVFADAAGDRDLDRAEATAIRELFGVRRVPVTAPKALTGRLYAGGGPLDVATALLTVRDGVIPASGASSDVPADYGIDLVTGGPREARVSCALVLARGRWGFNSAVVVREATL</sequence>
<dbReference type="InterPro" id="IPR014030">
    <property type="entry name" value="Ketoacyl_synth_N"/>
</dbReference>
<dbReference type="Proteomes" id="UP000218944">
    <property type="component" value="Unassembled WGS sequence"/>
</dbReference>
<feature type="region of interest" description="Disordered" evidence="5">
    <location>
        <begin position="1"/>
        <end position="30"/>
    </location>
</feature>
<name>A0A2A2DFQ8_9ACTN</name>
<dbReference type="InterPro" id="IPR014031">
    <property type="entry name" value="Ketoacyl_synth_C"/>
</dbReference>
<keyword evidence="3" id="KW-0012">Acyltransferase</keyword>
<organism evidence="7 8">
    <name type="scientific">Streptomyces albireticuli</name>
    <dbReference type="NCBI Taxonomy" id="1940"/>
    <lineage>
        <taxon>Bacteria</taxon>
        <taxon>Bacillati</taxon>
        <taxon>Actinomycetota</taxon>
        <taxon>Actinomycetes</taxon>
        <taxon>Kitasatosporales</taxon>
        <taxon>Streptomycetaceae</taxon>
        <taxon>Streptomyces</taxon>
    </lineage>
</organism>
<protein>
    <submittedName>
        <fullName evidence="7">Ketosynthase chain-length factor</fullName>
    </submittedName>
</protein>
<comment type="similarity">
    <text evidence="1 4">Belongs to the thiolase-like superfamily. Beta-ketoacyl-ACP synthases family.</text>
</comment>
<evidence type="ECO:0000256" key="5">
    <source>
        <dbReference type="SAM" id="MobiDB-lite"/>
    </source>
</evidence>
<dbReference type="InterPro" id="IPR020841">
    <property type="entry name" value="PKS_Beta-ketoAc_synthase_dom"/>
</dbReference>
<evidence type="ECO:0000256" key="2">
    <source>
        <dbReference type="ARBA" id="ARBA00022679"/>
    </source>
</evidence>
<dbReference type="SUPFAM" id="SSF53901">
    <property type="entry name" value="Thiolase-like"/>
    <property type="match status" value="2"/>
</dbReference>
<accession>A0A2A2DFQ8</accession>
<gene>
    <name evidence="7" type="ORF">CK936_02950</name>
</gene>